<dbReference type="GO" id="GO:0008483">
    <property type="term" value="F:transaminase activity"/>
    <property type="evidence" value="ECO:0007669"/>
    <property type="project" value="TreeGrafter"/>
</dbReference>
<dbReference type="Pfam" id="PF01041">
    <property type="entry name" value="DegT_DnrJ_EryC1"/>
    <property type="match status" value="1"/>
</dbReference>
<dbReference type="PANTHER" id="PTHR30244">
    <property type="entry name" value="TRANSAMINASE"/>
    <property type="match status" value="1"/>
</dbReference>
<dbReference type="SUPFAM" id="SSF53383">
    <property type="entry name" value="PLP-dependent transferases"/>
    <property type="match status" value="1"/>
</dbReference>
<evidence type="ECO:0000256" key="1">
    <source>
        <dbReference type="ARBA" id="ARBA00022898"/>
    </source>
</evidence>
<dbReference type="Gene3D" id="3.40.640.10">
    <property type="entry name" value="Type I PLP-dependent aspartate aminotransferase-like (Major domain)"/>
    <property type="match status" value="1"/>
</dbReference>
<dbReference type="InterPro" id="IPR015422">
    <property type="entry name" value="PyrdxlP-dep_Trfase_small"/>
</dbReference>
<evidence type="ECO:0000256" key="4">
    <source>
        <dbReference type="PIRSR" id="PIRSR000390-2"/>
    </source>
</evidence>
<evidence type="ECO:0000313" key="7">
    <source>
        <dbReference type="Proteomes" id="UP000247832"/>
    </source>
</evidence>
<organism evidence="6 7">
    <name type="scientific">Arthrobacter livingstonensis</name>
    <dbReference type="NCBI Taxonomy" id="670078"/>
    <lineage>
        <taxon>Bacteria</taxon>
        <taxon>Bacillati</taxon>
        <taxon>Actinomycetota</taxon>
        <taxon>Actinomycetes</taxon>
        <taxon>Micrococcales</taxon>
        <taxon>Micrococcaceae</taxon>
        <taxon>Arthrobacter</taxon>
    </lineage>
</organism>
<dbReference type="PANTHER" id="PTHR30244:SF36">
    <property type="entry name" value="3-OXO-GLUCOSE-6-PHOSPHATE:GLUTAMATE AMINOTRANSFERASE"/>
    <property type="match status" value="1"/>
</dbReference>
<sequence>METIPLVDLQAQQADIFDDIRDEIEDVLRSAAFIGGPAVGRFEQEYADFTGTGHCIGTGNGTDALELALRACGVKGGDEVILPANTFVATAEAVARIGAVPVLVDVDPEHLLIDPDRVANAVTPRTRAIVPVHLFGQLAPMERILEIADLCGAVVVEDAAQSQGARRNGQVSGSFGRAAATSFYPGKNLGAAGDAGAVTTSDPDIAAQVRMLGGHGSSSKYVHDVVGMNSRLDTIQAVVLRAKLRKLTGWNALRRGAAARYGLLLVDVPGVTVPASAPGNEDVWHLYVVQVDNRDAVLDALHAEGIGAGIHYPTPVHLTKAFSYLGRGTGDFPVAEAAAGRILSMPIFPHITAEQQERVVGTLAQAIRTEARP</sequence>
<dbReference type="EMBL" id="QJVD01000005">
    <property type="protein sequence ID" value="PYI68365.1"/>
    <property type="molecule type" value="Genomic_DNA"/>
</dbReference>
<accession>A0A2V5L9Z1</accession>
<evidence type="ECO:0000256" key="3">
    <source>
        <dbReference type="PIRSR" id="PIRSR000390-1"/>
    </source>
</evidence>
<name>A0A2V5L9Z1_9MICC</name>
<keyword evidence="7" id="KW-1185">Reference proteome</keyword>
<dbReference type="GO" id="GO:0000271">
    <property type="term" value="P:polysaccharide biosynthetic process"/>
    <property type="evidence" value="ECO:0007669"/>
    <property type="project" value="TreeGrafter"/>
</dbReference>
<proteinExistence type="inferred from homology"/>
<dbReference type="Proteomes" id="UP000247832">
    <property type="component" value="Unassembled WGS sequence"/>
</dbReference>
<evidence type="ECO:0000313" key="6">
    <source>
        <dbReference type="EMBL" id="PYI68365.1"/>
    </source>
</evidence>
<dbReference type="GO" id="GO:0030170">
    <property type="term" value="F:pyridoxal phosphate binding"/>
    <property type="evidence" value="ECO:0007669"/>
    <property type="project" value="TreeGrafter"/>
</dbReference>
<keyword evidence="1 4" id="KW-0663">Pyridoxal phosphate</keyword>
<comment type="caution">
    <text evidence="6">The sequence shown here is derived from an EMBL/GenBank/DDBJ whole genome shotgun (WGS) entry which is preliminary data.</text>
</comment>
<feature type="modified residue" description="N6-(pyridoxal phosphate)lysine" evidence="4">
    <location>
        <position position="187"/>
    </location>
</feature>
<comment type="similarity">
    <text evidence="2 5">Belongs to the DegT/DnrJ/EryC1 family.</text>
</comment>
<feature type="active site" description="Proton acceptor" evidence="3">
    <location>
        <position position="187"/>
    </location>
</feature>
<reference evidence="6 7" key="1">
    <citation type="submission" date="2018-05" db="EMBL/GenBank/DDBJ databases">
        <title>Genetic diversity of glacier-inhabiting Cryobacterium bacteria in China and description of Cryobacterium mengkeensis sp. nov. and Arthrobacter glacialis sp. nov.</title>
        <authorList>
            <person name="Liu Q."/>
            <person name="Xin Y.-H."/>
        </authorList>
    </citation>
    <scope>NUCLEOTIDE SEQUENCE [LARGE SCALE GENOMIC DNA]</scope>
    <source>
        <strain evidence="6 7">LI2</strain>
    </source>
</reference>
<dbReference type="InterPro" id="IPR015421">
    <property type="entry name" value="PyrdxlP-dep_Trfase_major"/>
</dbReference>
<dbReference type="AlphaFoldDB" id="A0A2V5L9Z1"/>
<dbReference type="Gene3D" id="3.90.1150.10">
    <property type="entry name" value="Aspartate Aminotransferase, domain 1"/>
    <property type="match status" value="1"/>
</dbReference>
<evidence type="ECO:0000256" key="5">
    <source>
        <dbReference type="RuleBase" id="RU004508"/>
    </source>
</evidence>
<dbReference type="CDD" id="cd00616">
    <property type="entry name" value="AHBA_syn"/>
    <property type="match status" value="1"/>
</dbReference>
<dbReference type="OrthoDB" id="9804264at2"/>
<dbReference type="RefSeq" id="WP_110500108.1">
    <property type="nucleotide sequence ID" value="NZ_QJVD01000005.1"/>
</dbReference>
<evidence type="ECO:0000256" key="2">
    <source>
        <dbReference type="ARBA" id="ARBA00037999"/>
    </source>
</evidence>
<dbReference type="PIRSF" id="PIRSF000390">
    <property type="entry name" value="PLP_StrS"/>
    <property type="match status" value="1"/>
</dbReference>
<dbReference type="InterPro" id="IPR000653">
    <property type="entry name" value="DegT/StrS_aminotransferase"/>
</dbReference>
<gene>
    <name evidence="6" type="ORF">CVV68_06000</name>
</gene>
<protein>
    <submittedName>
        <fullName evidence="6">Erythromycin biosynthesis sensory transduction protein eryC1</fullName>
    </submittedName>
</protein>
<dbReference type="InterPro" id="IPR015424">
    <property type="entry name" value="PyrdxlP-dep_Trfase"/>
</dbReference>